<dbReference type="OrthoDB" id="6057700at2"/>
<organism evidence="3 4">
    <name type="scientific">Pukyongia salina</name>
    <dbReference type="NCBI Taxonomy" id="2094025"/>
    <lineage>
        <taxon>Bacteria</taxon>
        <taxon>Pseudomonadati</taxon>
        <taxon>Bacteroidota</taxon>
        <taxon>Flavobacteriia</taxon>
        <taxon>Flavobacteriales</taxon>
        <taxon>Flavobacteriaceae</taxon>
        <taxon>Pukyongia</taxon>
    </lineage>
</organism>
<feature type="signal peptide" evidence="2">
    <location>
        <begin position="1"/>
        <end position="22"/>
    </location>
</feature>
<keyword evidence="1" id="KW-1133">Transmembrane helix</keyword>
<keyword evidence="4" id="KW-1185">Reference proteome</keyword>
<keyword evidence="1" id="KW-0812">Transmembrane</keyword>
<evidence type="ECO:0000256" key="1">
    <source>
        <dbReference type="SAM" id="Phobius"/>
    </source>
</evidence>
<evidence type="ECO:0000256" key="2">
    <source>
        <dbReference type="SAM" id="SignalP"/>
    </source>
</evidence>
<reference evidence="3 4" key="1">
    <citation type="submission" date="2018-02" db="EMBL/GenBank/DDBJ databases">
        <title>Genomic analysis of the strain RR4-38 isolated from a seawater recirculating aquaculture system.</title>
        <authorList>
            <person name="Kim Y.-S."/>
            <person name="Jang Y.H."/>
            <person name="Kim K.-H."/>
        </authorList>
    </citation>
    <scope>NUCLEOTIDE SEQUENCE [LARGE SCALE GENOMIC DNA]</scope>
    <source>
        <strain evidence="3 4">RR4-38</strain>
    </source>
</reference>
<keyword evidence="2" id="KW-0732">Signal</keyword>
<feature type="chain" id="PRO_5015714562" evidence="2">
    <location>
        <begin position="23"/>
        <end position="458"/>
    </location>
</feature>
<evidence type="ECO:0000313" key="4">
    <source>
        <dbReference type="Proteomes" id="UP000238442"/>
    </source>
</evidence>
<feature type="transmembrane region" description="Helical" evidence="1">
    <location>
        <begin position="184"/>
        <end position="204"/>
    </location>
</feature>
<name>A0A2S0HSS0_9FLAO</name>
<dbReference type="KEGG" id="aue:C5O00_00465"/>
<protein>
    <submittedName>
        <fullName evidence="3">Uncharacterized protein</fullName>
    </submittedName>
</protein>
<keyword evidence="1" id="KW-0472">Membrane</keyword>
<dbReference type="EMBL" id="CP027062">
    <property type="protein sequence ID" value="AVI49717.1"/>
    <property type="molecule type" value="Genomic_DNA"/>
</dbReference>
<evidence type="ECO:0000313" key="3">
    <source>
        <dbReference type="EMBL" id="AVI49717.1"/>
    </source>
</evidence>
<accession>A0A2S0HSS0</accession>
<gene>
    <name evidence="3" type="ORF">C5O00_00465</name>
</gene>
<feature type="transmembrane region" description="Helical" evidence="1">
    <location>
        <begin position="211"/>
        <end position="229"/>
    </location>
</feature>
<dbReference type="RefSeq" id="WP_105213948.1">
    <property type="nucleotide sequence ID" value="NZ_CP027062.1"/>
</dbReference>
<sequence length="458" mass="51207">MKRPFTFLMLGLFLIGAFPAFAQPFTLDKEIKPIELKLTDDTRSGHEGEKGIVFFNRITDSTTYHYATGHTMFQMVDVLVTSIDGSPLKVSLNQDIWNDDKNEKQTNSSPDNTVNFKLRAQGSFGIKIETDKPSNSLYSIAVIASPEKKGYLGSAFRKIKKSEMKSGGDASPENSGDGESSNTMLYILLGVAVLVIAFLAGRLLGNKSKKATIILWLLFTMPFSAYAQGDGGVFLTMAQFEDYKTGVESTHANLLRKLEILESERSAVDRTIGDINANITKIRSAWTSVKALYSSYTGLSSCLSSTPPAGSPTIPSICTDLSFDEEGEILEEQDEECASCFMEARRRFNQTRYVFEQLATIYKCTKKFTDAAIAFGDNTSGVHGVAGMAWQAERIKIEKSVEELQAAYDNKYNELIQSLADDMMELNICEAKFGVEDWYDRFGYMYFEFMKEKYQRKD</sequence>
<dbReference type="Proteomes" id="UP000238442">
    <property type="component" value="Chromosome"/>
</dbReference>
<dbReference type="AlphaFoldDB" id="A0A2S0HSS0"/>
<proteinExistence type="predicted"/>